<keyword evidence="1" id="KW-1133">Transmembrane helix</keyword>
<dbReference type="EMBL" id="VWPL01000040">
    <property type="protein sequence ID" value="KAA5596784.1"/>
    <property type="molecule type" value="Genomic_DNA"/>
</dbReference>
<evidence type="ECO:0000313" key="2">
    <source>
        <dbReference type="EMBL" id="KAA5596784.1"/>
    </source>
</evidence>
<keyword evidence="1" id="KW-0812">Transmembrane</keyword>
<feature type="transmembrane region" description="Helical" evidence="1">
    <location>
        <begin position="12"/>
        <end position="34"/>
    </location>
</feature>
<dbReference type="Proteomes" id="UP000323886">
    <property type="component" value="Unassembled WGS sequence"/>
</dbReference>
<dbReference type="RefSeq" id="WP_150098667.1">
    <property type="nucleotide sequence ID" value="NZ_VWPL01000040.1"/>
</dbReference>
<organism evidence="2 3">
    <name type="scientific">Blastochloris sulfoviridis</name>
    <dbReference type="NCBI Taxonomy" id="50712"/>
    <lineage>
        <taxon>Bacteria</taxon>
        <taxon>Pseudomonadati</taxon>
        <taxon>Pseudomonadota</taxon>
        <taxon>Alphaproteobacteria</taxon>
        <taxon>Hyphomicrobiales</taxon>
        <taxon>Blastochloridaceae</taxon>
        <taxon>Blastochloris</taxon>
    </lineage>
</organism>
<name>A0A5M6HLQ5_9HYPH</name>
<protein>
    <submittedName>
        <fullName evidence="2">DUF4760 domain-containing protein</fullName>
    </submittedName>
</protein>
<proteinExistence type="predicted"/>
<evidence type="ECO:0000313" key="3">
    <source>
        <dbReference type="Proteomes" id="UP000323886"/>
    </source>
</evidence>
<dbReference type="Pfam" id="PF15956">
    <property type="entry name" value="DUF4760"/>
    <property type="match status" value="1"/>
</dbReference>
<gene>
    <name evidence="2" type="ORF">F1193_15290</name>
</gene>
<comment type="caution">
    <text evidence="2">The sequence shown here is derived from an EMBL/GenBank/DDBJ whole genome shotgun (WGS) entry which is preliminary data.</text>
</comment>
<reference evidence="2 3" key="1">
    <citation type="submission" date="2019-09" db="EMBL/GenBank/DDBJ databases">
        <title>Draft Whole-Genome sequence of Blastochloris sulfoviridis DSM 729.</title>
        <authorList>
            <person name="Meyer T.E."/>
            <person name="Kyndt J.A."/>
        </authorList>
    </citation>
    <scope>NUCLEOTIDE SEQUENCE [LARGE SCALE GENOMIC DNA]</scope>
    <source>
        <strain evidence="2 3">DSM 729</strain>
    </source>
</reference>
<accession>A0A5M6HLQ5</accession>
<evidence type="ECO:0000256" key="1">
    <source>
        <dbReference type="SAM" id="Phobius"/>
    </source>
</evidence>
<dbReference type="OrthoDB" id="7595942at2"/>
<dbReference type="InterPro" id="IPR031876">
    <property type="entry name" value="DUF4760"/>
</dbReference>
<sequence length="176" mass="19954">MSGAFVLQVDQSLYAPIATLTVGVLAAVFAFWGIQSQRGIARRRATLDFIMKSETDGDMIKARLRFIELSKDVNGLGPWAALDKEKTDEAQKIKLILNEFELIAIGIKRGIIDKQLYCNWFKSGAIKHWDHAEPFVNILRSRTGNNALYIEFQQFVMSIDSKRGNGIKHKIKRLLD</sequence>
<keyword evidence="3" id="KW-1185">Reference proteome</keyword>
<keyword evidence="1" id="KW-0472">Membrane</keyword>
<dbReference type="AlphaFoldDB" id="A0A5M6HLQ5"/>